<dbReference type="InterPro" id="IPR036116">
    <property type="entry name" value="FN3_sf"/>
</dbReference>
<feature type="domain" description="Fibronectin type-III" evidence="4">
    <location>
        <begin position="13"/>
        <end position="85"/>
    </location>
</feature>
<proteinExistence type="predicted"/>
<keyword evidence="6" id="KW-1185">Reference proteome</keyword>
<feature type="compositionally biased region" description="Low complexity" evidence="3">
    <location>
        <begin position="120"/>
        <end position="160"/>
    </location>
</feature>
<dbReference type="Proteomes" id="UP001387100">
    <property type="component" value="Unassembled WGS sequence"/>
</dbReference>
<evidence type="ECO:0000256" key="2">
    <source>
        <dbReference type="ARBA" id="ARBA00023326"/>
    </source>
</evidence>
<dbReference type="RefSeq" id="WP_339574962.1">
    <property type="nucleotide sequence ID" value="NZ_JBBIAA010000009.1"/>
</dbReference>
<feature type="region of interest" description="Disordered" evidence="3">
    <location>
        <begin position="97"/>
        <end position="160"/>
    </location>
</feature>
<name>A0ABU8RKG4_9ACTN</name>
<keyword evidence="2" id="KW-0119">Carbohydrate metabolism</keyword>
<keyword evidence="1" id="KW-0378">Hydrolase</keyword>
<evidence type="ECO:0000259" key="4">
    <source>
        <dbReference type="SMART" id="SM00060"/>
    </source>
</evidence>
<dbReference type="InterPro" id="IPR003961">
    <property type="entry name" value="FN3_dom"/>
</dbReference>
<feature type="compositionally biased region" description="Low complexity" evidence="3">
    <location>
        <begin position="97"/>
        <end position="112"/>
    </location>
</feature>
<gene>
    <name evidence="5" type="ORF">WDZ17_09770</name>
</gene>
<evidence type="ECO:0000256" key="1">
    <source>
        <dbReference type="ARBA" id="ARBA00023295"/>
    </source>
</evidence>
<evidence type="ECO:0000313" key="6">
    <source>
        <dbReference type="Proteomes" id="UP001387100"/>
    </source>
</evidence>
<feature type="region of interest" description="Disordered" evidence="3">
    <location>
        <begin position="1"/>
        <end position="27"/>
    </location>
</feature>
<keyword evidence="2" id="KW-0624">Polysaccharide degradation</keyword>
<organism evidence="5 6">
    <name type="scientific">Pseudokineococcus basanitobsidens</name>
    <dbReference type="NCBI Taxonomy" id="1926649"/>
    <lineage>
        <taxon>Bacteria</taxon>
        <taxon>Bacillati</taxon>
        <taxon>Actinomycetota</taxon>
        <taxon>Actinomycetes</taxon>
        <taxon>Kineosporiales</taxon>
        <taxon>Kineosporiaceae</taxon>
        <taxon>Pseudokineococcus</taxon>
    </lineage>
</organism>
<dbReference type="SUPFAM" id="SSF49265">
    <property type="entry name" value="Fibronectin type III"/>
    <property type="match status" value="1"/>
</dbReference>
<dbReference type="EMBL" id="JBBIAA010000009">
    <property type="protein sequence ID" value="MEJ5945577.1"/>
    <property type="molecule type" value="Genomic_DNA"/>
</dbReference>
<comment type="caution">
    <text evidence="5">The sequence shown here is derived from an EMBL/GenBank/DDBJ whole genome shotgun (WGS) entry which is preliminary data.</text>
</comment>
<reference evidence="5 6" key="1">
    <citation type="journal article" date="2017" name="Int. J. Syst. Evol. Microbiol.">
        <title>Pseudokineococcus basanitobsidens sp. nov., isolated from volcanic rock.</title>
        <authorList>
            <person name="Lee D.W."/>
            <person name="Park M.Y."/>
            <person name="Kim J.J."/>
            <person name="Kim B.S."/>
        </authorList>
    </citation>
    <scope>NUCLEOTIDE SEQUENCE [LARGE SCALE GENOMIC DNA]</scope>
    <source>
        <strain evidence="5 6">DSM 103726</strain>
    </source>
</reference>
<dbReference type="SMART" id="SM00060">
    <property type="entry name" value="FN3"/>
    <property type="match status" value="1"/>
</dbReference>
<dbReference type="InterPro" id="IPR013783">
    <property type="entry name" value="Ig-like_fold"/>
</dbReference>
<dbReference type="Gene3D" id="2.60.40.10">
    <property type="entry name" value="Immunoglobulins"/>
    <property type="match status" value="1"/>
</dbReference>
<evidence type="ECO:0000256" key="3">
    <source>
        <dbReference type="SAM" id="MobiDB-lite"/>
    </source>
</evidence>
<sequence>MSAPVVAPTTTEPQPPTDLTAELGDTTTTLRWTASETPDLTGYRLWVDTDEPVDLLGDALTYQLSGLDAGKHLVQLATVTADGVSGAVSYSFAVPYPEASSRPPSPSATTATPPSPSTPPSSETSTVAAAASAAPVPPTAAVATPTRESGTSADSRAASRRSITVEMDLIQIVSHDVTLGEPEPACDTSGTDGYSDIGIGASITVRGASGSITGTGKLKEGRFLRLPSGGEHRSVVPPDDYSIPYDEWEEHDFIWGTCVYSGTLDVPTDDFYTVEVTHRGEISVSETDLQANGGVVSTSLG</sequence>
<evidence type="ECO:0000313" key="5">
    <source>
        <dbReference type="EMBL" id="MEJ5945577.1"/>
    </source>
</evidence>
<accession>A0ABU8RKG4</accession>
<protein>
    <recommendedName>
        <fullName evidence="4">Fibronectin type-III domain-containing protein</fullName>
    </recommendedName>
</protein>
<keyword evidence="1" id="KW-0326">Glycosidase</keyword>